<feature type="compositionally biased region" description="Basic and acidic residues" evidence="1">
    <location>
        <begin position="619"/>
        <end position="628"/>
    </location>
</feature>
<feature type="compositionally biased region" description="Basic and acidic residues" evidence="1">
    <location>
        <begin position="898"/>
        <end position="907"/>
    </location>
</feature>
<dbReference type="SUPFAM" id="SSF50814">
    <property type="entry name" value="Lipocalins"/>
    <property type="match status" value="1"/>
</dbReference>
<feature type="compositionally biased region" description="Low complexity" evidence="1">
    <location>
        <begin position="275"/>
        <end position="289"/>
    </location>
</feature>
<dbReference type="GO" id="GO:0000302">
    <property type="term" value="P:response to reactive oxygen species"/>
    <property type="evidence" value="ECO:0007669"/>
    <property type="project" value="TreeGrafter"/>
</dbReference>
<comment type="caution">
    <text evidence="3">The sequence shown here is derived from an EMBL/GenBank/DDBJ whole genome shotgun (WGS) entry which is preliminary data.</text>
</comment>
<feature type="region of interest" description="Disordered" evidence="1">
    <location>
        <begin position="570"/>
        <end position="628"/>
    </location>
</feature>
<accession>A0A8J5JFR5</accession>
<dbReference type="PANTHER" id="PTHR10612:SF49">
    <property type="entry name" value="APOLIPOPROTEIN D-LIKE PROTEIN"/>
    <property type="match status" value="1"/>
</dbReference>
<feature type="compositionally biased region" description="Basic and acidic residues" evidence="1">
    <location>
        <begin position="864"/>
        <end position="887"/>
    </location>
</feature>
<organism evidence="3 4">
    <name type="scientific">Homarus americanus</name>
    <name type="common">American lobster</name>
    <dbReference type="NCBI Taxonomy" id="6706"/>
    <lineage>
        <taxon>Eukaryota</taxon>
        <taxon>Metazoa</taxon>
        <taxon>Ecdysozoa</taxon>
        <taxon>Arthropoda</taxon>
        <taxon>Crustacea</taxon>
        <taxon>Multicrustacea</taxon>
        <taxon>Malacostraca</taxon>
        <taxon>Eumalacostraca</taxon>
        <taxon>Eucarida</taxon>
        <taxon>Decapoda</taxon>
        <taxon>Pleocyemata</taxon>
        <taxon>Astacidea</taxon>
        <taxon>Nephropoidea</taxon>
        <taxon>Nephropidae</taxon>
        <taxon>Homarus</taxon>
    </lineage>
</organism>
<dbReference type="AlphaFoldDB" id="A0A8J5JFR5"/>
<dbReference type="GO" id="GO:0006629">
    <property type="term" value="P:lipid metabolic process"/>
    <property type="evidence" value="ECO:0007669"/>
    <property type="project" value="TreeGrafter"/>
</dbReference>
<feature type="compositionally biased region" description="Basic residues" evidence="1">
    <location>
        <begin position="797"/>
        <end position="809"/>
    </location>
</feature>
<gene>
    <name evidence="3" type="primary">Apod-L8</name>
    <name evidence="3" type="ORF">Hamer_G019263</name>
</gene>
<dbReference type="PROSITE" id="PS00213">
    <property type="entry name" value="LIPOCALIN"/>
    <property type="match status" value="1"/>
</dbReference>
<name>A0A8J5JFR5_HOMAM</name>
<keyword evidence="4" id="KW-1185">Reference proteome</keyword>
<feature type="compositionally biased region" description="Basic and acidic residues" evidence="1">
    <location>
        <begin position="570"/>
        <end position="611"/>
    </location>
</feature>
<feature type="signal peptide" evidence="2">
    <location>
        <begin position="1"/>
        <end position="25"/>
    </location>
</feature>
<sequence>MGGAIGGPWWVLAVGVLLQAGPGHLYQFKTGQCQSIAPTVSDFSLQKFLGKWYVIQGTNVASRCYSLTLSESTTSPGSFSLAVDKQLFSLRAAGVVHKFRYEAQIFPNPENPASMVLRLPSQVYNDVSHEVVGTDYTNWAVMWSCTPIMFGHLESGLILSRTATLPLDNLIDIRTTLQGLGMDLWELSTVQQGDCNPKLGGGFFTLELAPTLSNTAVDWDVLIPVEDLPALSTTGCFVQEGDFYLYFEVCPPGSQNVIFQPSEEGNDDSIPRVPGSTTTTSGGSETTSGGTDGGEDLEYYYYYTDEGEDEAITSPLENVDVVDTKVEISDEDLEDNLSDDDEYYYYYDYYEDEEYDDEENDAKIEENSSSDKEKDKENDDNENNDSNSRRGNEDTNDNEDGDEYDYYEYYDDEYYDDEYYDNDDEYYDGDDEYYYDDIYYDDDDDGYNEEDTEKDTTKSVLPSSSRVRRADDDEVDIEREGPTATRITRDARHNVIKTSPPTNVHEAPGKVVEKMEKFKQMGKTEEKQENLIKDTGIIRKIIWTTRNIYKKKRREKRDLKLEKKDTKIKLGSGKDSEKRKGGEKKDNKKNDVKKDARKNTQGEKNNAKKTTEVMTKNNKKGETKKNEAKMKRMIDNKMKMKTKTRKKTRSRRKNQNPVVAKLIMVSAPLQRFLLQHNVRVKRLPVKLRYTDLSAFFSDPDEQRQLQRLVRGAGRKWKVVQRMKTLKKNGKKNVKLIKRKRRRRKGRPVMMKTQRQKTKKMGKVNNRGKLRRMKKMGNNNNPRKKMRTRRKQTEGTKKGRRKRRRNRKIKNNNSKDLNKRNMRQRRKGKRHRVNKKRMEIRKRKTQKNELNEKDGKSKKDKGKLKKGEEKRKKINKVKEEKESEKKGGNIENRQLKKVKREERIETKKEKRKERRERKEKKQEKRDEQRERKEKKKEKTEERKEKKE</sequence>
<feature type="compositionally biased region" description="Basic residues" evidence="1">
    <location>
        <begin position="736"/>
        <end position="746"/>
    </location>
</feature>
<evidence type="ECO:0000313" key="3">
    <source>
        <dbReference type="EMBL" id="KAG7155849.1"/>
    </source>
</evidence>
<feature type="compositionally biased region" description="Acidic residues" evidence="1">
    <location>
        <begin position="394"/>
        <end position="453"/>
    </location>
</feature>
<feature type="region of interest" description="Disordered" evidence="1">
    <location>
        <begin position="353"/>
        <end position="509"/>
    </location>
</feature>
<feature type="region of interest" description="Disordered" evidence="1">
    <location>
        <begin position="260"/>
        <end position="297"/>
    </location>
</feature>
<dbReference type="EMBL" id="JAHLQT010040280">
    <property type="protein sequence ID" value="KAG7155849.1"/>
    <property type="molecule type" value="Genomic_DNA"/>
</dbReference>
<feature type="compositionally biased region" description="Basic and acidic residues" evidence="1">
    <location>
        <begin position="918"/>
        <end position="946"/>
    </location>
</feature>
<dbReference type="InterPro" id="IPR012674">
    <property type="entry name" value="Calycin"/>
</dbReference>
<feature type="chain" id="PRO_5035213419" evidence="2">
    <location>
        <begin position="26"/>
        <end position="946"/>
    </location>
</feature>
<feature type="compositionally biased region" description="Basic residues" evidence="1">
    <location>
        <begin position="908"/>
        <end position="917"/>
    </location>
</feature>
<feature type="compositionally biased region" description="Basic residues" evidence="1">
    <location>
        <begin position="753"/>
        <end position="774"/>
    </location>
</feature>
<feature type="compositionally biased region" description="Basic and acidic residues" evidence="1">
    <location>
        <begin position="361"/>
        <end position="377"/>
    </location>
</feature>
<dbReference type="InterPro" id="IPR022272">
    <property type="entry name" value="Lipocalin_CS"/>
</dbReference>
<dbReference type="Proteomes" id="UP000747542">
    <property type="component" value="Unassembled WGS sequence"/>
</dbReference>
<dbReference type="GO" id="GO:0005737">
    <property type="term" value="C:cytoplasm"/>
    <property type="evidence" value="ECO:0007669"/>
    <property type="project" value="TreeGrafter"/>
</dbReference>
<reference evidence="3" key="1">
    <citation type="journal article" date="2021" name="Sci. Adv.">
        <title>The American lobster genome reveals insights on longevity, neural, and immune adaptations.</title>
        <authorList>
            <person name="Polinski J.M."/>
            <person name="Zimin A.V."/>
            <person name="Clark K.F."/>
            <person name="Kohn A.B."/>
            <person name="Sadowski N."/>
            <person name="Timp W."/>
            <person name="Ptitsyn A."/>
            <person name="Khanna P."/>
            <person name="Romanova D.Y."/>
            <person name="Williams P."/>
            <person name="Greenwood S.J."/>
            <person name="Moroz L.L."/>
            <person name="Walt D.R."/>
            <person name="Bodnar A.G."/>
        </authorList>
    </citation>
    <scope>NUCLEOTIDE SEQUENCE</scope>
    <source>
        <strain evidence="3">GMGI-L3</strain>
    </source>
</reference>
<dbReference type="PANTHER" id="PTHR10612">
    <property type="entry name" value="APOLIPOPROTEIN D"/>
    <property type="match status" value="1"/>
</dbReference>
<proteinExistence type="predicted"/>
<keyword evidence="2" id="KW-0732">Signal</keyword>
<evidence type="ECO:0000313" key="4">
    <source>
        <dbReference type="Proteomes" id="UP000747542"/>
    </source>
</evidence>
<feature type="compositionally biased region" description="Basic and acidic residues" evidence="1">
    <location>
        <begin position="845"/>
        <end position="856"/>
    </location>
</feature>
<evidence type="ECO:0000256" key="1">
    <source>
        <dbReference type="SAM" id="MobiDB-lite"/>
    </source>
</evidence>
<protein>
    <submittedName>
        <fullName evidence="3">Apolipoprotein D-like 8</fullName>
    </submittedName>
</protein>
<evidence type="ECO:0000256" key="2">
    <source>
        <dbReference type="SAM" id="SignalP"/>
    </source>
</evidence>
<dbReference type="Gene3D" id="2.40.128.20">
    <property type="match status" value="1"/>
</dbReference>
<feature type="region of interest" description="Disordered" evidence="1">
    <location>
        <begin position="736"/>
        <end position="946"/>
    </location>
</feature>
<feature type="compositionally biased region" description="Basic residues" evidence="1">
    <location>
        <begin position="819"/>
        <end position="844"/>
    </location>
</feature>